<evidence type="ECO:0000313" key="3">
    <source>
        <dbReference type="Proteomes" id="UP000320582"/>
    </source>
</evidence>
<evidence type="ECO:0000313" key="2">
    <source>
        <dbReference type="EMBL" id="TQM90375.1"/>
    </source>
</evidence>
<reference evidence="2 3" key="1">
    <citation type="submission" date="2019-06" db="EMBL/GenBank/DDBJ databases">
        <title>Genomic Encyclopedia of Archaeal and Bacterial Type Strains, Phase II (KMG-II): from individual species to whole genera.</title>
        <authorList>
            <person name="Goeker M."/>
        </authorList>
    </citation>
    <scope>NUCLEOTIDE SEQUENCE [LARGE SCALE GENOMIC DNA]</scope>
    <source>
        <strain evidence="2 3">DSM 18423</strain>
    </source>
</reference>
<name>A0A543K5N3_9RHOB</name>
<dbReference type="Proteomes" id="UP000320582">
    <property type="component" value="Unassembled WGS sequence"/>
</dbReference>
<proteinExistence type="predicted"/>
<dbReference type="RefSeq" id="WP_142084823.1">
    <property type="nucleotide sequence ID" value="NZ_VFPT01000002.1"/>
</dbReference>
<dbReference type="OrthoDB" id="281834at2"/>
<evidence type="ECO:0008006" key="4">
    <source>
        <dbReference type="Google" id="ProtNLM"/>
    </source>
</evidence>
<protein>
    <recommendedName>
        <fullName evidence="4">CHAP domain-containing protein</fullName>
    </recommendedName>
</protein>
<accession>A0A543K5N3</accession>
<gene>
    <name evidence="2" type="ORF">BD293_3753</name>
</gene>
<comment type="caution">
    <text evidence="2">The sequence shown here is derived from an EMBL/GenBank/DDBJ whole genome shotgun (WGS) entry which is preliminary data.</text>
</comment>
<dbReference type="EMBL" id="VFPT01000002">
    <property type="protein sequence ID" value="TQM90375.1"/>
    <property type="molecule type" value="Genomic_DNA"/>
</dbReference>
<dbReference type="AlphaFoldDB" id="A0A543K5N3"/>
<evidence type="ECO:0000256" key="1">
    <source>
        <dbReference type="SAM" id="MobiDB-lite"/>
    </source>
</evidence>
<keyword evidence="3" id="KW-1185">Reference proteome</keyword>
<feature type="region of interest" description="Disordered" evidence="1">
    <location>
        <begin position="267"/>
        <end position="288"/>
    </location>
</feature>
<organism evidence="2 3">
    <name type="scientific">Roseinatronobacter monicus</name>
    <dbReference type="NCBI Taxonomy" id="393481"/>
    <lineage>
        <taxon>Bacteria</taxon>
        <taxon>Pseudomonadati</taxon>
        <taxon>Pseudomonadota</taxon>
        <taxon>Alphaproteobacteria</taxon>
        <taxon>Rhodobacterales</taxon>
        <taxon>Paracoccaceae</taxon>
        <taxon>Roseinatronobacter</taxon>
    </lineage>
</organism>
<sequence>MTTADTLPPNDASRLDYDAIFAPCLGALTVNLHYGNDADTQPPYMRDSRVLVGGEVTVSISGPANREEKTTNGRATFDAIPCGIYTVEAKFTGTDRMVEEALPHVGSRRWAYWRSISSFDGQMSMRPATNKCNFFAYDMIERTFGVSPSFTRSREGWRSFFGDVTAPVLARHWSETQEPDLTPDWLNIEFQNRRTPVPPGAILAIARESIGASGHVGIIAYPEEGRATVRVDHATTYGASVIMQGRTISADFEKVVHNDWGFRTSRGDGGASLNNPTAGIEVREETEG</sequence>